<feature type="region of interest" description="Disordered" evidence="1">
    <location>
        <begin position="20"/>
        <end position="41"/>
    </location>
</feature>
<dbReference type="Proteomes" id="UP001159363">
    <property type="component" value="Chromosome 3"/>
</dbReference>
<evidence type="ECO:0000256" key="1">
    <source>
        <dbReference type="SAM" id="MobiDB-lite"/>
    </source>
</evidence>
<reference evidence="2 3" key="1">
    <citation type="submission" date="2023-02" db="EMBL/GenBank/DDBJ databases">
        <title>LHISI_Scaffold_Assembly.</title>
        <authorList>
            <person name="Stuart O.P."/>
            <person name="Cleave R."/>
            <person name="Magrath M.J.L."/>
            <person name="Mikheyev A.S."/>
        </authorList>
    </citation>
    <scope>NUCLEOTIDE SEQUENCE [LARGE SCALE GENOMIC DNA]</scope>
    <source>
        <strain evidence="2">Daus_M_001</strain>
        <tissue evidence="2">Leg muscle</tissue>
    </source>
</reference>
<gene>
    <name evidence="2" type="ORF">PR048_010596</name>
</gene>
<evidence type="ECO:0000313" key="2">
    <source>
        <dbReference type="EMBL" id="KAJ8891087.1"/>
    </source>
</evidence>
<sequence>MSLTTNFRHDEQCDEKLTIQDEMHSHTRKTELSRRDKQHDIDTAMKNNDSTCFATYDTRPACLSANSRLARKYLANPINARCGATANEHTAEAPVCRGLRSLAHSTTGLESDASQNTISEHLYTANSSFFKAPYFEIYASDTYENAQGPGIEPCNRLSTNKMIGSQFKVPLVHAARQFRALSVAAAMHSMLGEVSPLLLRRFSDFRRGNTDTAPNSILPTAIGCCILEKAFPYFLTWPLRIRQHRHGSYVIRV</sequence>
<protein>
    <submittedName>
        <fullName evidence="2">Uncharacterized protein</fullName>
    </submittedName>
</protein>
<dbReference type="EMBL" id="JARBHB010000003">
    <property type="protein sequence ID" value="KAJ8891087.1"/>
    <property type="molecule type" value="Genomic_DNA"/>
</dbReference>
<keyword evidence="3" id="KW-1185">Reference proteome</keyword>
<proteinExistence type="predicted"/>
<organism evidence="2 3">
    <name type="scientific">Dryococelus australis</name>
    <dbReference type="NCBI Taxonomy" id="614101"/>
    <lineage>
        <taxon>Eukaryota</taxon>
        <taxon>Metazoa</taxon>
        <taxon>Ecdysozoa</taxon>
        <taxon>Arthropoda</taxon>
        <taxon>Hexapoda</taxon>
        <taxon>Insecta</taxon>
        <taxon>Pterygota</taxon>
        <taxon>Neoptera</taxon>
        <taxon>Polyneoptera</taxon>
        <taxon>Phasmatodea</taxon>
        <taxon>Verophasmatodea</taxon>
        <taxon>Anareolatae</taxon>
        <taxon>Phasmatidae</taxon>
        <taxon>Eurycanthinae</taxon>
        <taxon>Dryococelus</taxon>
    </lineage>
</organism>
<name>A0ABQ9I372_9NEOP</name>
<accession>A0ABQ9I372</accession>
<comment type="caution">
    <text evidence="2">The sequence shown here is derived from an EMBL/GenBank/DDBJ whole genome shotgun (WGS) entry which is preliminary data.</text>
</comment>
<evidence type="ECO:0000313" key="3">
    <source>
        <dbReference type="Proteomes" id="UP001159363"/>
    </source>
</evidence>